<organism evidence="2 3">
    <name type="scientific">Metabacillus rhizolycopersici</name>
    <dbReference type="NCBI Taxonomy" id="2875709"/>
    <lineage>
        <taxon>Bacteria</taxon>
        <taxon>Bacillati</taxon>
        <taxon>Bacillota</taxon>
        <taxon>Bacilli</taxon>
        <taxon>Bacillales</taxon>
        <taxon>Bacillaceae</taxon>
        <taxon>Metabacillus</taxon>
    </lineage>
</organism>
<feature type="transmembrane region" description="Helical" evidence="1">
    <location>
        <begin position="18"/>
        <end position="44"/>
    </location>
</feature>
<evidence type="ECO:0000313" key="2">
    <source>
        <dbReference type="EMBL" id="MBZ5753605.1"/>
    </source>
</evidence>
<gene>
    <name evidence="2" type="ORF">K9V48_26130</name>
</gene>
<dbReference type="RefSeq" id="WP_224142017.1">
    <property type="nucleotide sequence ID" value="NZ_JAIQUM010000127.1"/>
</dbReference>
<name>A0ABS7UZ55_9BACI</name>
<protein>
    <submittedName>
        <fullName evidence="2">Uncharacterized protein</fullName>
    </submittedName>
</protein>
<evidence type="ECO:0000256" key="1">
    <source>
        <dbReference type="SAM" id="Phobius"/>
    </source>
</evidence>
<accession>A0ABS7UZ55</accession>
<dbReference type="Proteomes" id="UP001165287">
    <property type="component" value="Unassembled WGS sequence"/>
</dbReference>
<keyword evidence="1" id="KW-1133">Transmembrane helix</keyword>
<keyword evidence="1" id="KW-0812">Transmembrane</keyword>
<proteinExistence type="predicted"/>
<keyword evidence="3" id="KW-1185">Reference proteome</keyword>
<comment type="caution">
    <text evidence="2">The sequence shown here is derived from an EMBL/GenBank/DDBJ whole genome shotgun (WGS) entry which is preliminary data.</text>
</comment>
<evidence type="ECO:0000313" key="3">
    <source>
        <dbReference type="Proteomes" id="UP001165287"/>
    </source>
</evidence>
<reference evidence="2" key="1">
    <citation type="submission" date="2024-05" db="EMBL/GenBank/DDBJ databases">
        <title>Metabacillus sp. nov., isolated from the rhizosphere soil of tomato plants.</title>
        <authorList>
            <person name="Ma R."/>
        </authorList>
    </citation>
    <scope>NUCLEOTIDE SEQUENCE</scope>
    <source>
        <strain evidence="2">DBTR6</strain>
    </source>
</reference>
<dbReference type="EMBL" id="JAIQUM010000127">
    <property type="protein sequence ID" value="MBZ5753605.1"/>
    <property type="molecule type" value="Genomic_DNA"/>
</dbReference>
<keyword evidence="1" id="KW-0472">Membrane</keyword>
<sequence length="48" mass="5486">MARFIDDLAGAIYDFFKFIFKSICYLFAGMLIVGVPLYLIALAFKMIN</sequence>